<evidence type="ECO:0000259" key="4">
    <source>
        <dbReference type="PROSITE" id="PS50112"/>
    </source>
</evidence>
<dbReference type="Proteomes" id="UP000253850">
    <property type="component" value="Chromosome"/>
</dbReference>
<feature type="domain" description="Response regulatory" evidence="3">
    <location>
        <begin position="9"/>
        <end position="123"/>
    </location>
</feature>
<feature type="domain" description="PAC" evidence="5">
    <location>
        <begin position="209"/>
        <end position="263"/>
    </location>
</feature>
<dbReference type="PROSITE" id="PS50113">
    <property type="entry name" value="PAC"/>
    <property type="match status" value="1"/>
</dbReference>
<evidence type="ECO:0000256" key="2">
    <source>
        <dbReference type="PROSITE-ProRule" id="PRU00169"/>
    </source>
</evidence>
<dbReference type="PANTHER" id="PTHR45228">
    <property type="entry name" value="CYCLIC DI-GMP PHOSPHODIESTERASE TM_0186-RELATED"/>
    <property type="match status" value="1"/>
</dbReference>
<dbReference type="SMART" id="SM00091">
    <property type="entry name" value="PAS"/>
    <property type="match status" value="2"/>
</dbReference>
<dbReference type="RefSeq" id="WP_114839927.1">
    <property type="nucleotide sequence ID" value="NZ_CP031217.1"/>
</dbReference>
<dbReference type="SMART" id="SM00448">
    <property type="entry name" value="REC"/>
    <property type="match status" value="1"/>
</dbReference>
<dbReference type="SUPFAM" id="SSF109604">
    <property type="entry name" value="HD-domain/PDEase-like"/>
    <property type="match status" value="1"/>
</dbReference>
<dbReference type="CDD" id="cd00077">
    <property type="entry name" value="HDc"/>
    <property type="match status" value="1"/>
</dbReference>
<organism evidence="8 10">
    <name type="scientific">Halarcobacter bivalviorum</name>
    <dbReference type="NCBI Taxonomy" id="663364"/>
    <lineage>
        <taxon>Bacteria</taxon>
        <taxon>Pseudomonadati</taxon>
        <taxon>Campylobacterota</taxon>
        <taxon>Epsilonproteobacteria</taxon>
        <taxon>Campylobacterales</taxon>
        <taxon>Arcobacteraceae</taxon>
        <taxon>Halarcobacter</taxon>
    </lineage>
</organism>
<dbReference type="Gene3D" id="3.30.450.20">
    <property type="entry name" value="PAS domain"/>
    <property type="match status" value="2"/>
</dbReference>
<dbReference type="FunFam" id="1.10.3210.10:FF:000018">
    <property type="entry name" value="Two-component system response regulator"/>
    <property type="match status" value="1"/>
</dbReference>
<feature type="domain" description="PAS" evidence="4">
    <location>
        <begin position="274"/>
        <end position="348"/>
    </location>
</feature>
<dbReference type="InterPro" id="IPR000700">
    <property type="entry name" value="PAS-assoc_C"/>
</dbReference>
<dbReference type="SMART" id="SM00471">
    <property type="entry name" value="HDc"/>
    <property type="match status" value="1"/>
</dbReference>
<dbReference type="EMBL" id="CP031217">
    <property type="protein sequence ID" value="AXH13132.1"/>
    <property type="molecule type" value="Genomic_DNA"/>
</dbReference>
<keyword evidence="1" id="KW-0378">Hydrolase</keyword>
<dbReference type="InterPro" id="IPR001789">
    <property type="entry name" value="Sig_transdc_resp-reg_receiver"/>
</dbReference>
<dbReference type="EMBL" id="PDKM01000003">
    <property type="protein sequence ID" value="RXK10254.1"/>
    <property type="molecule type" value="Genomic_DNA"/>
</dbReference>
<dbReference type="Pfam" id="PF00072">
    <property type="entry name" value="Response_reg"/>
    <property type="match status" value="1"/>
</dbReference>
<keyword evidence="10" id="KW-1185">Reference proteome</keyword>
<dbReference type="CDD" id="cd00130">
    <property type="entry name" value="PAS"/>
    <property type="match status" value="2"/>
</dbReference>
<evidence type="ECO:0000259" key="6">
    <source>
        <dbReference type="PROSITE" id="PS51832"/>
    </source>
</evidence>
<evidence type="ECO:0000313" key="9">
    <source>
        <dbReference type="Proteomes" id="UP000253850"/>
    </source>
</evidence>
<evidence type="ECO:0000259" key="3">
    <source>
        <dbReference type="PROSITE" id="PS50110"/>
    </source>
</evidence>
<dbReference type="PROSITE" id="PS50110">
    <property type="entry name" value="RESPONSE_REGULATORY"/>
    <property type="match status" value="1"/>
</dbReference>
<dbReference type="Gene3D" id="3.40.50.2300">
    <property type="match status" value="1"/>
</dbReference>
<dbReference type="SMART" id="SM00086">
    <property type="entry name" value="PAC"/>
    <property type="match status" value="2"/>
</dbReference>
<dbReference type="InterPro" id="IPR035965">
    <property type="entry name" value="PAS-like_dom_sf"/>
</dbReference>
<dbReference type="InterPro" id="IPR001610">
    <property type="entry name" value="PAC"/>
</dbReference>
<dbReference type="InterPro" id="IPR037522">
    <property type="entry name" value="HD_GYP_dom"/>
</dbReference>
<dbReference type="NCBIfam" id="TIGR00229">
    <property type="entry name" value="sensory_box"/>
    <property type="match status" value="2"/>
</dbReference>
<dbReference type="CDD" id="cd17536">
    <property type="entry name" value="REC_YesN-like"/>
    <property type="match status" value="1"/>
</dbReference>
<dbReference type="PANTHER" id="PTHR45228:SF9">
    <property type="entry name" value="3'3'-CGAMP-SPECIFIC PHOSPHODIESTERASE 2"/>
    <property type="match status" value="1"/>
</dbReference>
<protein>
    <submittedName>
        <fullName evidence="7 8">Regulator</fullName>
    </submittedName>
</protein>
<proteinExistence type="predicted"/>
<dbReference type="AlphaFoldDB" id="A0AAX2A8K0"/>
<sequence length="599" mass="69213">MINKKYNISLLYVEDDELTREGLSSILSYHIDELYFASNGEEGYELYKSKKPDLVLSDIKMPKLDGIAMSKKIKQFDPFARIILLTAFNESEYLLESIKLNIDAYITKPVNIEELFDNIQKIAEIVELKKEKNKINNLLDEYKKTVDLSSIVSKTNPKGIITFVNEQFENISGYKKEELLGKSHNIVRHEDTSSEVFKEMWHTIKIEKKPWYGKIKNKKKDGGSYYVKTVINPILDEDGNILEFIAVRSDITELEETKLKLEDAYKVTAEKYTHASSLSRIYEDAFDKSSIIIRVTSDMKIKYVNDMFCELTGYSKEELIGESYWTIKHPKTQKNLLEKAFISAREDGIWKGQLKGITKDKKDIHYISTIVSIKDINNNLIEYLGIRLDITKVIALHEELEETQREIIYTMGEIGETRSKETGFHVKRVAEYSKLLALKYGLSESEAETLRLASPMHDIGKVGIPDSILNKPGKLTIEEYDKMKEHTQIGYELLKNSTRDILKASAIVAYEHHEKWDGSGYPRGLSGENIHIFGRITAICDVFDALAHERPYKKAWELDRIIALFKEERAKHFDPTLIDLFLENLDEFLEIQNAYEGRF</sequence>
<dbReference type="SUPFAM" id="SSF52172">
    <property type="entry name" value="CheY-like"/>
    <property type="match status" value="1"/>
</dbReference>
<dbReference type="GO" id="GO:0000160">
    <property type="term" value="P:phosphorelay signal transduction system"/>
    <property type="evidence" value="ECO:0007669"/>
    <property type="project" value="InterPro"/>
</dbReference>
<dbReference type="InterPro" id="IPR000014">
    <property type="entry name" value="PAS"/>
</dbReference>
<dbReference type="PROSITE" id="PS51832">
    <property type="entry name" value="HD_GYP"/>
    <property type="match status" value="1"/>
</dbReference>
<evidence type="ECO:0000256" key="1">
    <source>
        <dbReference type="ARBA" id="ARBA00022801"/>
    </source>
</evidence>
<dbReference type="InterPro" id="IPR052020">
    <property type="entry name" value="Cyclic_di-GMP/3'3'-cGAMP_PDE"/>
</dbReference>
<feature type="domain" description="PAS" evidence="4">
    <location>
        <begin position="131"/>
        <end position="191"/>
    </location>
</feature>
<dbReference type="InterPro" id="IPR003607">
    <property type="entry name" value="HD/PDEase_dom"/>
</dbReference>
<dbReference type="GO" id="GO:0004112">
    <property type="term" value="F:cyclic-nucleotide phosphodiesterase activity"/>
    <property type="evidence" value="ECO:0007669"/>
    <property type="project" value="UniProtKB-ARBA"/>
</dbReference>
<name>A0AAX2A8K0_9BACT</name>
<dbReference type="Pfam" id="PF08447">
    <property type="entry name" value="PAS_3"/>
    <property type="match status" value="1"/>
</dbReference>
<gene>
    <name evidence="7" type="ORF">ABIV_2157</name>
    <name evidence="8" type="ORF">CRV05_07710</name>
</gene>
<dbReference type="PROSITE" id="PS50112">
    <property type="entry name" value="PAS"/>
    <property type="match status" value="2"/>
</dbReference>
<accession>A0AAX2A8K0</accession>
<dbReference type="InterPro" id="IPR013655">
    <property type="entry name" value="PAS_fold_3"/>
</dbReference>
<dbReference type="SUPFAM" id="SSF55785">
    <property type="entry name" value="PYP-like sensor domain (PAS domain)"/>
    <property type="match status" value="2"/>
</dbReference>
<dbReference type="Gene3D" id="1.10.3210.10">
    <property type="entry name" value="Hypothetical protein af1432"/>
    <property type="match status" value="1"/>
</dbReference>
<reference evidence="8 10" key="1">
    <citation type="submission" date="2017-10" db="EMBL/GenBank/DDBJ databases">
        <title>Genomics of the genus Arcobacter.</title>
        <authorList>
            <person name="Perez-Cataluna A."/>
            <person name="Figueras M.J."/>
        </authorList>
    </citation>
    <scope>NUCLEOTIDE SEQUENCE [LARGE SCALE GENOMIC DNA]</scope>
    <source>
        <strain evidence="8 10">CECT 7835</strain>
    </source>
</reference>
<evidence type="ECO:0000259" key="5">
    <source>
        <dbReference type="PROSITE" id="PS50113"/>
    </source>
</evidence>
<keyword evidence="2" id="KW-0597">Phosphoprotein</keyword>
<feature type="modified residue" description="4-aspartylphosphate" evidence="2">
    <location>
        <position position="58"/>
    </location>
</feature>
<evidence type="ECO:0000313" key="7">
    <source>
        <dbReference type="EMBL" id="AXH13132.1"/>
    </source>
</evidence>
<feature type="domain" description="HD-GYP" evidence="6">
    <location>
        <begin position="400"/>
        <end position="597"/>
    </location>
</feature>
<dbReference type="GO" id="GO:0009214">
    <property type="term" value="P:cyclic nucleotide catabolic process"/>
    <property type="evidence" value="ECO:0007669"/>
    <property type="project" value="UniProtKB-ARBA"/>
</dbReference>
<dbReference type="Pfam" id="PF13487">
    <property type="entry name" value="HD_5"/>
    <property type="match status" value="1"/>
</dbReference>
<evidence type="ECO:0000313" key="10">
    <source>
        <dbReference type="Proteomes" id="UP000289193"/>
    </source>
</evidence>
<reference evidence="7 9" key="2">
    <citation type="submission" date="2018-07" db="EMBL/GenBank/DDBJ databases">
        <title>Complete genome of the Arcobacter bivalviorum type strain LMG 26154.</title>
        <authorList>
            <person name="Miller W.G."/>
            <person name="Yee E."/>
            <person name="Bono J.L."/>
        </authorList>
    </citation>
    <scope>NUCLEOTIDE SEQUENCE [LARGE SCALE GENOMIC DNA]</scope>
    <source>
        <strain evidence="7 9">LMG 26154</strain>
    </source>
</reference>
<dbReference type="KEGG" id="hbv:ABIV_2157"/>
<dbReference type="Pfam" id="PF13426">
    <property type="entry name" value="PAS_9"/>
    <property type="match status" value="1"/>
</dbReference>
<dbReference type="InterPro" id="IPR011006">
    <property type="entry name" value="CheY-like_superfamily"/>
</dbReference>
<dbReference type="Proteomes" id="UP000289193">
    <property type="component" value="Unassembled WGS sequence"/>
</dbReference>
<evidence type="ECO:0000313" key="8">
    <source>
        <dbReference type="EMBL" id="RXK10254.1"/>
    </source>
</evidence>